<feature type="non-terminal residue" evidence="3">
    <location>
        <position position="116"/>
    </location>
</feature>
<dbReference type="GO" id="GO:0009451">
    <property type="term" value="P:RNA modification"/>
    <property type="evidence" value="ECO:0007669"/>
    <property type="project" value="InterPro"/>
</dbReference>
<proteinExistence type="predicted"/>
<dbReference type="Proteomes" id="UP000824469">
    <property type="component" value="Unassembled WGS sequence"/>
</dbReference>
<feature type="repeat" description="PPR" evidence="2">
    <location>
        <begin position="1"/>
        <end position="35"/>
    </location>
</feature>
<dbReference type="InterPro" id="IPR011990">
    <property type="entry name" value="TPR-like_helical_dom_sf"/>
</dbReference>
<accession>A0AA38GNB4</accession>
<organism evidence="3 4">
    <name type="scientific">Taxus chinensis</name>
    <name type="common">Chinese yew</name>
    <name type="synonym">Taxus wallichiana var. chinensis</name>
    <dbReference type="NCBI Taxonomy" id="29808"/>
    <lineage>
        <taxon>Eukaryota</taxon>
        <taxon>Viridiplantae</taxon>
        <taxon>Streptophyta</taxon>
        <taxon>Embryophyta</taxon>
        <taxon>Tracheophyta</taxon>
        <taxon>Spermatophyta</taxon>
        <taxon>Pinopsida</taxon>
        <taxon>Pinidae</taxon>
        <taxon>Conifers II</taxon>
        <taxon>Cupressales</taxon>
        <taxon>Taxaceae</taxon>
        <taxon>Taxus</taxon>
    </lineage>
</organism>
<dbReference type="NCBIfam" id="TIGR00756">
    <property type="entry name" value="PPR"/>
    <property type="match status" value="2"/>
</dbReference>
<name>A0AA38GNB4_TAXCH</name>
<feature type="repeat" description="PPR" evidence="2">
    <location>
        <begin position="36"/>
        <end position="70"/>
    </location>
</feature>
<evidence type="ECO:0000256" key="2">
    <source>
        <dbReference type="PROSITE-ProRule" id="PRU00708"/>
    </source>
</evidence>
<dbReference type="EMBL" id="JAHRHJ020000003">
    <property type="protein sequence ID" value="KAH9323955.1"/>
    <property type="molecule type" value="Genomic_DNA"/>
</dbReference>
<dbReference type="PANTHER" id="PTHR47926:SF347">
    <property type="entry name" value="PENTATRICOPEPTIDE REPEAT-CONTAINING PROTEIN"/>
    <property type="match status" value="1"/>
</dbReference>
<dbReference type="Pfam" id="PF13041">
    <property type="entry name" value="PPR_2"/>
    <property type="match status" value="1"/>
</dbReference>
<dbReference type="InterPro" id="IPR046960">
    <property type="entry name" value="PPR_At4g14850-like_plant"/>
</dbReference>
<keyword evidence="4" id="KW-1185">Reference proteome</keyword>
<dbReference type="AlphaFoldDB" id="A0AA38GNB4"/>
<dbReference type="OMA" id="MGKEAIN"/>
<evidence type="ECO:0000256" key="1">
    <source>
        <dbReference type="ARBA" id="ARBA00022737"/>
    </source>
</evidence>
<keyword evidence="1" id="KW-0677">Repeat</keyword>
<evidence type="ECO:0008006" key="5">
    <source>
        <dbReference type="Google" id="ProtNLM"/>
    </source>
</evidence>
<evidence type="ECO:0000313" key="4">
    <source>
        <dbReference type="Proteomes" id="UP000824469"/>
    </source>
</evidence>
<dbReference type="Pfam" id="PF01535">
    <property type="entry name" value="PPR"/>
    <property type="match status" value="2"/>
</dbReference>
<protein>
    <recommendedName>
        <fullName evidence="5">Pentatricopeptide repeat-containing protein</fullName>
    </recommendedName>
</protein>
<evidence type="ECO:0000313" key="3">
    <source>
        <dbReference type="EMBL" id="KAH9323955.1"/>
    </source>
</evidence>
<sequence length="116" mass="12618">MWSHGTAMIAGYAQNGLVEKSLEFFNKMQLRGVKPNSATFASILPACAKMGALDQGMQLHQRIIEGGFLSDVVLNALIDMYAKCGSIQKAHKLFDKLHHPNVVSWTAMIAGCAMHG</sequence>
<reference evidence="3 4" key="1">
    <citation type="journal article" date="2021" name="Nat. Plants">
        <title>The Taxus genome provides insights into paclitaxel biosynthesis.</title>
        <authorList>
            <person name="Xiong X."/>
            <person name="Gou J."/>
            <person name="Liao Q."/>
            <person name="Li Y."/>
            <person name="Zhou Q."/>
            <person name="Bi G."/>
            <person name="Li C."/>
            <person name="Du R."/>
            <person name="Wang X."/>
            <person name="Sun T."/>
            <person name="Guo L."/>
            <person name="Liang H."/>
            <person name="Lu P."/>
            <person name="Wu Y."/>
            <person name="Zhang Z."/>
            <person name="Ro D.K."/>
            <person name="Shang Y."/>
            <person name="Huang S."/>
            <person name="Yan J."/>
        </authorList>
    </citation>
    <scope>NUCLEOTIDE SEQUENCE [LARGE SCALE GENOMIC DNA]</scope>
    <source>
        <strain evidence="3">Ta-2019</strain>
    </source>
</reference>
<gene>
    <name evidence="3" type="ORF">KI387_018594</name>
</gene>
<dbReference type="PANTHER" id="PTHR47926">
    <property type="entry name" value="PENTATRICOPEPTIDE REPEAT-CONTAINING PROTEIN"/>
    <property type="match status" value="1"/>
</dbReference>
<comment type="caution">
    <text evidence="3">The sequence shown here is derived from an EMBL/GenBank/DDBJ whole genome shotgun (WGS) entry which is preliminary data.</text>
</comment>
<dbReference type="InterPro" id="IPR002885">
    <property type="entry name" value="PPR_rpt"/>
</dbReference>
<dbReference type="GO" id="GO:0003723">
    <property type="term" value="F:RNA binding"/>
    <property type="evidence" value="ECO:0007669"/>
    <property type="project" value="InterPro"/>
</dbReference>
<dbReference type="PROSITE" id="PS51375">
    <property type="entry name" value="PPR"/>
    <property type="match status" value="2"/>
</dbReference>
<dbReference type="Gene3D" id="1.25.40.10">
    <property type="entry name" value="Tetratricopeptide repeat domain"/>
    <property type="match status" value="2"/>
</dbReference>